<dbReference type="Gene3D" id="3.30.2090.10">
    <property type="entry name" value="Multidrug efflux transporter AcrB TolC docking domain, DN and DC subdomains"/>
    <property type="match status" value="2"/>
</dbReference>
<feature type="transmembrane region" description="Helical" evidence="1">
    <location>
        <begin position="905"/>
        <end position="926"/>
    </location>
</feature>
<feature type="transmembrane region" description="Helical" evidence="1">
    <location>
        <begin position="995"/>
        <end position="1020"/>
    </location>
</feature>
<feature type="transmembrane region" description="Helical" evidence="1">
    <location>
        <begin position="335"/>
        <end position="352"/>
    </location>
</feature>
<dbReference type="InterPro" id="IPR027463">
    <property type="entry name" value="AcrB_DN_DC_subdom"/>
</dbReference>
<dbReference type="Proteomes" id="UP001251085">
    <property type="component" value="Unassembled WGS sequence"/>
</dbReference>
<evidence type="ECO:0000313" key="2">
    <source>
        <dbReference type="EMBL" id="MDT1062367.1"/>
    </source>
</evidence>
<dbReference type="Gene3D" id="3.30.70.1440">
    <property type="entry name" value="Multidrug efflux transporter AcrB pore domain"/>
    <property type="match status" value="1"/>
</dbReference>
<gene>
    <name evidence="2" type="ORF">RM190_10880</name>
</gene>
<dbReference type="SUPFAM" id="SSF82693">
    <property type="entry name" value="Multidrug efflux transporter AcrB pore domain, PN1, PN2, PC1 and PC2 subdomains"/>
    <property type="match status" value="2"/>
</dbReference>
<dbReference type="RefSeq" id="WP_311759464.1">
    <property type="nucleotide sequence ID" value="NZ_JAVRQI010000007.1"/>
</dbReference>
<feature type="transmembrane region" description="Helical" evidence="1">
    <location>
        <begin position="359"/>
        <end position="377"/>
    </location>
</feature>
<dbReference type="Gene3D" id="1.20.1640.10">
    <property type="entry name" value="Multidrug efflux transporter AcrB transmembrane domain"/>
    <property type="match status" value="2"/>
</dbReference>
<feature type="transmembrane region" description="Helical" evidence="1">
    <location>
        <begin position="383"/>
        <end position="404"/>
    </location>
</feature>
<feature type="transmembrane region" description="Helical" evidence="1">
    <location>
        <begin position="852"/>
        <end position="872"/>
    </location>
</feature>
<dbReference type="PRINTS" id="PR00702">
    <property type="entry name" value="ACRIFLAVINRP"/>
</dbReference>
<evidence type="ECO:0000256" key="1">
    <source>
        <dbReference type="SAM" id="Phobius"/>
    </source>
</evidence>
<sequence length="1039" mass="110976">MNALIAAAFARARTTVLLFFLLLFAGIFAYAAIPKESTPTIEIPFFSVSVTYPGISAEDSARLLIEPLERRLQAISGLRRLTGQAGDGFANLRLEFEPGHDQATALTDVRDEVDRAVPDLPVGANAPVVSEIDLSLFPILTVGLSGPIPERDLIRLGRDLAQRIESVPGVLEAQLSGDREDLLEVNADPLAMQSYGISAPDLARAVQSNNQLVPAGSFDTGAGRIGASIPGMVRSLADVLVMPVVVTPDTVVRIQDVAEVRQTFRDPTSFARIGGEPTVAIDITRSTNANILETVAAVQAVLAEEKAHMPLALQIHVMQNQAEDIASMLGDLENGVILAVIMVMLPTILILGLKPSLMIGISIPSAFFGGILVIYLMGFTLNIIVLFGLILVIGMLVDGTMVVVEKAERLQSQGMSGPDAYREAASRMAWPVIAAIATSLAVFFPLLFWPGTAGRFMMFLPATVLVTLIMSLVVALVFVPVIGGLIAGKGRGKGGATASAQAEISVPAFYDTILSRTLRHPLRTVVLTVAVLVASFLAYGRLGPGVEFFPAIEAERAQIQIRADGNLSVFEADRLVRLVERAVAGTEGIELSYARTIGTVEGRLAANVDPDVIGTIQLDLVDWRSRRPAREILNELEAKAASVPGVGVQIQEQRTGPVSSRPVELELSSDDLAALPAAASIVTHLMEELGGFTDISSDVPVPGVEARLVIDRARAAHYGADVATLGNAVRLMTNGVILGSYLPPDVDDEVDIVLRYPLQDRNFTELSALRVLTPMGMIPVSNFATIVPSEAPAIVKYSGGRIVQNISAGLAPGRGLAEELQRLQERLDGVGLGAVDWRFRGEIEDQQDTLRFLVVAFVAALFLMFMVMLTQLNSFLQSFLVLSAIVCSIPGVLIMLIVTQAPFSMVMGGMGVMALAGVVLNNNIILIDAYNELRAQGLDPDSAALRAARERLRPILLTAFTTITGLIPMAIGLTVDFFDRDAYFGAPSGQFWVQLSTTIVGGLIVGTIITSCLTPTLLAWDGRRREAAARRARQGGDQG</sequence>
<organism evidence="2 3">
    <name type="scientific">Paracoccus broussonetiae</name>
    <dbReference type="NCBI Taxonomy" id="3075834"/>
    <lineage>
        <taxon>Bacteria</taxon>
        <taxon>Pseudomonadati</taxon>
        <taxon>Pseudomonadota</taxon>
        <taxon>Alphaproteobacteria</taxon>
        <taxon>Rhodobacterales</taxon>
        <taxon>Paracoccaceae</taxon>
        <taxon>Paracoccus</taxon>
    </lineage>
</organism>
<feature type="transmembrane region" description="Helical" evidence="1">
    <location>
        <begin position="955"/>
        <end position="975"/>
    </location>
</feature>
<keyword evidence="1" id="KW-1133">Transmembrane helix</keyword>
<feature type="transmembrane region" description="Helical" evidence="1">
    <location>
        <begin position="524"/>
        <end position="542"/>
    </location>
</feature>
<dbReference type="Pfam" id="PF00873">
    <property type="entry name" value="ACR_tran"/>
    <property type="match status" value="1"/>
</dbReference>
<name>A0ABU3EDR0_9RHOB</name>
<evidence type="ECO:0000313" key="3">
    <source>
        <dbReference type="Proteomes" id="UP001251085"/>
    </source>
</evidence>
<keyword evidence="3" id="KW-1185">Reference proteome</keyword>
<dbReference type="PANTHER" id="PTHR32063">
    <property type="match status" value="1"/>
</dbReference>
<keyword evidence="1" id="KW-0812">Transmembrane</keyword>
<dbReference type="InterPro" id="IPR001036">
    <property type="entry name" value="Acrflvin-R"/>
</dbReference>
<proteinExistence type="predicted"/>
<feature type="transmembrane region" description="Helical" evidence="1">
    <location>
        <begin position="425"/>
        <end position="447"/>
    </location>
</feature>
<dbReference type="Gene3D" id="3.30.70.1430">
    <property type="entry name" value="Multidrug efflux transporter AcrB pore domain"/>
    <property type="match status" value="2"/>
</dbReference>
<dbReference type="Gene3D" id="3.30.70.1320">
    <property type="entry name" value="Multidrug efflux transporter AcrB pore domain like"/>
    <property type="match status" value="1"/>
</dbReference>
<dbReference type="SUPFAM" id="SSF82714">
    <property type="entry name" value="Multidrug efflux transporter AcrB TolC docking domain, DN and DC subdomains"/>
    <property type="match status" value="2"/>
</dbReference>
<comment type="caution">
    <text evidence="2">The sequence shown here is derived from an EMBL/GenBank/DDBJ whole genome shotgun (WGS) entry which is preliminary data.</text>
</comment>
<dbReference type="SUPFAM" id="SSF82866">
    <property type="entry name" value="Multidrug efflux transporter AcrB transmembrane domain"/>
    <property type="match status" value="2"/>
</dbReference>
<keyword evidence="1" id="KW-0472">Membrane</keyword>
<accession>A0ABU3EDR0</accession>
<feature type="transmembrane region" description="Helical" evidence="1">
    <location>
        <begin position="879"/>
        <end position="899"/>
    </location>
</feature>
<protein>
    <submittedName>
        <fullName evidence="2">Efflux RND transporter permease subunit</fullName>
    </submittedName>
</protein>
<dbReference type="EMBL" id="JAVRQI010000007">
    <property type="protein sequence ID" value="MDT1062367.1"/>
    <property type="molecule type" value="Genomic_DNA"/>
</dbReference>
<reference evidence="3" key="1">
    <citation type="submission" date="2023-07" db="EMBL/GenBank/DDBJ databases">
        <title>Characterization of two Paracoccaceae strains isolated from Phycosphere and proposal of Xinfangfangia lacusdiani sp. nov.</title>
        <authorList>
            <person name="Deng Y."/>
            <person name="Zhang Y.Q."/>
        </authorList>
    </citation>
    <scope>NUCLEOTIDE SEQUENCE [LARGE SCALE GENOMIC DNA]</scope>
    <source>
        <strain evidence="3">CPCC 101403</strain>
    </source>
</reference>
<dbReference type="PANTHER" id="PTHR32063:SF0">
    <property type="entry name" value="SWARMING MOTILITY PROTEIN SWRC"/>
    <property type="match status" value="1"/>
</dbReference>
<feature type="transmembrane region" description="Helical" evidence="1">
    <location>
        <begin position="459"/>
        <end position="487"/>
    </location>
</feature>